<protein>
    <submittedName>
        <fullName evidence="6">Long-chain-fatty-acid--CoA ligase</fullName>
    </submittedName>
</protein>
<organism evidence="6 7">
    <name type="scientific">Ramlibacter lithotrophicus</name>
    <dbReference type="NCBI Taxonomy" id="2606681"/>
    <lineage>
        <taxon>Bacteria</taxon>
        <taxon>Pseudomonadati</taxon>
        <taxon>Pseudomonadota</taxon>
        <taxon>Betaproteobacteria</taxon>
        <taxon>Burkholderiales</taxon>
        <taxon>Comamonadaceae</taxon>
        <taxon>Ramlibacter</taxon>
    </lineage>
</organism>
<keyword evidence="2 6" id="KW-0436">Ligase</keyword>
<name>A0A7X6DFB2_9BURK</name>
<dbReference type="FunFam" id="3.30.300.30:FF:000008">
    <property type="entry name" value="2,3-dihydroxybenzoate-AMP ligase"/>
    <property type="match status" value="1"/>
</dbReference>
<evidence type="ECO:0000313" key="6">
    <source>
        <dbReference type="EMBL" id="NKE66110.1"/>
    </source>
</evidence>
<comment type="similarity">
    <text evidence="1">Belongs to the ATP-dependent AMP-binding enzyme family.</text>
</comment>
<keyword evidence="3" id="KW-0812">Transmembrane</keyword>
<dbReference type="EMBL" id="VTOX01000003">
    <property type="protein sequence ID" value="NKE66110.1"/>
    <property type="molecule type" value="Genomic_DNA"/>
</dbReference>
<evidence type="ECO:0000256" key="2">
    <source>
        <dbReference type="ARBA" id="ARBA00022598"/>
    </source>
</evidence>
<dbReference type="RefSeq" id="WP_168107242.1">
    <property type="nucleotide sequence ID" value="NZ_VTOX01000003.1"/>
</dbReference>
<dbReference type="InterPro" id="IPR020845">
    <property type="entry name" value="AMP-binding_CS"/>
</dbReference>
<dbReference type="PANTHER" id="PTHR43201">
    <property type="entry name" value="ACYL-COA SYNTHETASE"/>
    <property type="match status" value="1"/>
</dbReference>
<dbReference type="Gene3D" id="3.30.300.30">
    <property type="match status" value="1"/>
</dbReference>
<sequence>MADATHALFRLRTPQGVPAASLRDVLEPQRQTYPTRVALFEEAQPLTYGQLAGGVAGVAQALLAGGIVAGDRVAMLMPNGAAFLECFFGITAVGAIVVPLNTRLHPNEHAGLLRDCRPRLLVAHGDYQESIDAVRAALPQVSVVVHGAAPACMALRQYEQWRVADATLPPVFVDAAQPAALLYTSGTTSSPKGVVLTHGNYLSMIAQLLDELHLTPDSVNLQLSPLYHAASIHTLMHLAVGGATVLQSRFEPAQVMAAVERHRVTYFFAVPTMLYQLLDHPDREHYDLSSLRCISYGAAAITGARLEQAQVFFGNKLLHAYGMTETTSHASVLGPDGHQVAQGSIGRGLAGVALRVVDDEDRDVAPGEVGEILVRGPNVMHGYWERPEETARALAGGWMHTGDLARVDPRGYLFIVDRKKDMIISGGVNVYPREAEEVLARHPAVAEVAVYGVADQLWGEALAATVVLKPGAQANPSELIEFARGQLAGFKLPKQVQMAGELPKTGSGKVQKTVLRLRHAATPRPEKL</sequence>
<feature type="transmembrane region" description="Helical" evidence="3">
    <location>
        <begin position="48"/>
        <end position="69"/>
    </location>
</feature>
<gene>
    <name evidence="6" type="ORF">RAMLITH_09780</name>
</gene>
<dbReference type="NCBIfam" id="NF004837">
    <property type="entry name" value="PRK06187.1"/>
    <property type="match status" value="1"/>
</dbReference>
<evidence type="ECO:0000259" key="5">
    <source>
        <dbReference type="Pfam" id="PF13193"/>
    </source>
</evidence>
<dbReference type="PANTHER" id="PTHR43201:SF5">
    <property type="entry name" value="MEDIUM-CHAIN ACYL-COA LIGASE ACSF2, MITOCHONDRIAL"/>
    <property type="match status" value="1"/>
</dbReference>
<feature type="transmembrane region" description="Helical" evidence="3">
    <location>
        <begin position="81"/>
        <end position="100"/>
    </location>
</feature>
<keyword evidence="3" id="KW-0472">Membrane</keyword>
<proteinExistence type="inferred from homology"/>
<evidence type="ECO:0000313" key="7">
    <source>
        <dbReference type="Proteomes" id="UP000521868"/>
    </source>
</evidence>
<dbReference type="AlphaFoldDB" id="A0A7X6DFB2"/>
<dbReference type="Pfam" id="PF13193">
    <property type="entry name" value="AMP-binding_C"/>
    <property type="match status" value="1"/>
</dbReference>
<dbReference type="InterPro" id="IPR042099">
    <property type="entry name" value="ANL_N_sf"/>
</dbReference>
<feature type="domain" description="AMP-binding enzyme C-terminal" evidence="5">
    <location>
        <begin position="434"/>
        <end position="509"/>
    </location>
</feature>
<keyword evidence="7" id="KW-1185">Reference proteome</keyword>
<dbReference type="Pfam" id="PF00501">
    <property type="entry name" value="AMP-binding"/>
    <property type="match status" value="1"/>
</dbReference>
<evidence type="ECO:0000256" key="1">
    <source>
        <dbReference type="ARBA" id="ARBA00006432"/>
    </source>
</evidence>
<dbReference type="InterPro" id="IPR045851">
    <property type="entry name" value="AMP-bd_C_sf"/>
</dbReference>
<dbReference type="GO" id="GO:0006631">
    <property type="term" value="P:fatty acid metabolic process"/>
    <property type="evidence" value="ECO:0007669"/>
    <property type="project" value="TreeGrafter"/>
</dbReference>
<accession>A0A7X6DFB2</accession>
<evidence type="ECO:0000259" key="4">
    <source>
        <dbReference type="Pfam" id="PF00501"/>
    </source>
</evidence>
<reference evidence="6 7" key="1">
    <citation type="journal article" date="2020" name="Nature">
        <title>Bacterial chemolithoautotrophy via manganese oxidation.</title>
        <authorList>
            <person name="Yu H."/>
            <person name="Leadbetter J.R."/>
        </authorList>
    </citation>
    <scope>NUCLEOTIDE SEQUENCE [LARGE SCALE GENOMIC DNA]</scope>
    <source>
        <strain evidence="6 7">RBP-1</strain>
    </source>
</reference>
<dbReference type="InterPro" id="IPR000873">
    <property type="entry name" value="AMP-dep_synth/lig_dom"/>
</dbReference>
<comment type="caution">
    <text evidence="6">The sequence shown here is derived from an EMBL/GenBank/DDBJ whole genome shotgun (WGS) entry which is preliminary data.</text>
</comment>
<dbReference type="GO" id="GO:0031956">
    <property type="term" value="F:medium-chain fatty acid-CoA ligase activity"/>
    <property type="evidence" value="ECO:0007669"/>
    <property type="project" value="TreeGrafter"/>
</dbReference>
<feature type="domain" description="AMP-dependent synthetase/ligase" evidence="4">
    <location>
        <begin position="28"/>
        <end position="384"/>
    </location>
</feature>
<dbReference type="Gene3D" id="3.40.50.12780">
    <property type="entry name" value="N-terminal domain of ligase-like"/>
    <property type="match status" value="1"/>
</dbReference>
<dbReference type="PROSITE" id="PS00455">
    <property type="entry name" value="AMP_BINDING"/>
    <property type="match status" value="1"/>
</dbReference>
<evidence type="ECO:0000256" key="3">
    <source>
        <dbReference type="SAM" id="Phobius"/>
    </source>
</evidence>
<dbReference type="InterPro" id="IPR025110">
    <property type="entry name" value="AMP-bd_C"/>
</dbReference>
<keyword evidence="3" id="KW-1133">Transmembrane helix</keyword>
<dbReference type="Proteomes" id="UP000521868">
    <property type="component" value="Unassembled WGS sequence"/>
</dbReference>
<dbReference type="SUPFAM" id="SSF56801">
    <property type="entry name" value="Acetyl-CoA synthetase-like"/>
    <property type="match status" value="1"/>
</dbReference>